<dbReference type="AlphaFoldDB" id="A0A1M4SRA8"/>
<dbReference type="Proteomes" id="UP000184423">
    <property type="component" value="Unassembled WGS sequence"/>
</dbReference>
<dbReference type="RefSeq" id="WP_159431439.1">
    <property type="nucleotide sequence ID" value="NZ_FQVG01000002.1"/>
</dbReference>
<proteinExistence type="predicted"/>
<name>A0A1M4SRA8_9CLOT</name>
<reference evidence="2" key="1">
    <citation type="submission" date="2016-11" db="EMBL/GenBank/DDBJ databases">
        <authorList>
            <person name="Varghese N."/>
            <person name="Submissions S."/>
        </authorList>
    </citation>
    <scope>NUCLEOTIDE SEQUENCE [LARGE SCALE GENOMIC DNA]</scope>
    <source>
        <strain evidence="2">DSM 10124</strain>
    </source>
</reference>
<accession>A0A1M4SRA8</accession>
<protein>
    <submittedName>
        <fullName evidence="1">Uncharacterized protein</fullName>
    </submittedName>
</protein>
<sequence length="51" mass="6077">MYNAKDRDNEALKGKVSYTLEDRKYFKHETIHNDGVGFYANVHNKIQKNFK</sequence>
<keyword evidence="2" id="KW-1185">Reference proteome</keyword>
<evidence type="ECO:0000313" key="1">
    <source>
        <dbReference type="EMBL" id="SHE34718.1"/>
    </source>
</evidence>
<dbReference type="EMBL" id="FQVG01000002">
    <property type="protein sequence ID" value="SHE34718.1"/>
    <property type="molecule type" value="Genomic_DNA"/>
</dbReference>
<evidence type="ECO:0000313" key="2">
    <source>
        <dbReference type="Proteomes" id="UP000184423"/>
    </source>
</evidence>
<organism evidence="1 2">
    <name type="scientific">Caloramator proteoclasticus DSM 10124</name>
    <dbReference type="NCBI Taxonomy" id="1121262"/>
    <lineage>
        <taxon>Bacteria</taxon>
        <taxon>Bacillati</taxon>
        <taxon>Bacillota</taxon>
        <taxon>Clostridia</taxon>
        <taxon>Eubacteriales</taxon>
        <taxon>Clostridiaceae</taxon>
        <taxon>Caloramator</taxon>
    </lineage>
</organism>
<gene>
    <name evidence="1" type="ORF">SAMN02746091_00207</name>
</gene>